<accession>A0A8S5N4C6</accession>
<sequence>MKMRDENQVLLSGDIPAGFVFSHEEYGGTKMYEGRMTIFRKSTSYDILPIIVPEHMISRETELIASVYGEMRSRTVREDGKKSLTAYVRAMNIQYLERLEEHDANEVYLTGYLIKKPTIKMIGANSDRKLARILLAVNRRKKSGYTRSDAISCLCWEENADIVENLEKGAKVKLCGRFQSRELWSDQSQQWVTALEVSVKRIEVL</sequence>
<dbReference type="Gene3D" id="2.40.50.140">
    <property type="entry name" value="Nucleic acid-binding proteins"/>
    <property type="match status" value="2"/>
</dbReference>
<protein>
    <submittedName>
        <fullName evidence="3">Single strand binding protein</fullName>
    </submittedName>
</protein>
<evidence type="ECO:0000256" key="2">
    <source>
        <dbReference type="PROSITE-ProRule" id="PRU00252"/>
    </source>
</evidence>
<evidence type="ECO:0000256" key="1">
    <source>
        <dbReference type="ARBA" id="ARBA00023125"/>
    </source>
</evidence>
<dbReference type="InterPro" id="IPR012340">
    <property type="entry name" value="NA-bd_OB-fold"/>
</dbReference>
<organism evidence="3">
    <name type="scientific">Siphoviridae sp. ctv0N24</name>
    <dbReference type="NCBI Taxonomy" id="2826509"/>
    <lineage>
        <taxon>Viruses</taxon>
        <taxon>Duplodnaviria</taxon>
        <taxon>Heunggongvirae</taxon>
        <taxon>Uroviricota</taxon>
        <taxon>Caudoviricetes</taxon>
    </lineage>
</organism>
<dbReference type="PROSITE" id="PS50935">
    <property type="entry name" value="SSB"/>
    <property type="match status" value="1"/>
</dbReference>
<proteinExistence type="predicted"/>
<dbReference type="CDD" id="cd04496">
    <property type="entry name" value="SSB_OBF"/>
    <property type="match status" value="1"/>
</dbReference>
<keyword evidence="1 2" id="KW-0238">DNA-binding</keyword>
<name>A0A8S5N4C6_9CAUD</name>
<dbReference type="GO" id="GO:0003697">
    <property type="term" value="F:single-stranded DNA binding"/>
    <property type="evidence" value="ECO:0007669"/>
    <property type="project" value="InterPro"/>
</dbReference>
<reference evidence="3" key="1">
    <citation type="journal article" date="2021" name="Proc. Natl. Acad. Sci. U.S.A.">
        <title>A Catalog of Tens of Thousands of Viruses from Human Metagenomes Reveals Hidden Associations with Chronic Diseases.</title>
        <authorList>
            <person name="Tisza M.J."/>
            <person name="Buck C.B."/>
        </authorList>
    </citation>
    <scope>NUCLEOTIDE SEQUENCE</scope>
    <source>
        <strain evidence="3">Ctv0N24</strain>
    </source>
</reference>
<dbReference type="EMBL" id="BK015052">
    <property type="protein sequence ID" value="DAD89011.1"/>
    <property type="molecule type" value="Genomic_DNA"/>
</dbReference>
<dbReference type="SUPFAM" id="SSF50249">
    <property type="entry name" value="Nucleic acid-binding proteins"/>
    <property type="match status" value="1"/>
</dbReference>
<dbReference type="InterPro" id="IPR000424">
    <property type="entry name" value="Primosome_PriB/ssb"/>
</dbReference>
<evidence type="ECO:0000313" key="3">
    <source>
        <dbReference type="EMBL" id="DAD89011.1"/>
    </source>
</evidence>
<dbReference type="Pfam" id="PF00436">
    <property type="entry name" value="SSB"/>
    <property type="match status" value="1"/>
</dbReference>